<dbReference type="PANTHER" id="PTHR11559">
    <property type="entry name" value="CARBOXYLESTERASE"/>
    <property type="match status" value="1"/>
</dbReference>
<evidence type="ECO:0000313" key="4">
    <source>
        <dbReference type="Proteomes" id="UP001164390"/>
    </source>
</evidence>
<dbReference type="EMBL" id="CP094970">
    <property type="protein sequence ID" value="UYM03974.1"/>
    <property type="molecule type" value="Genomic_DNA"/>
</dbReference>
<dbReference type="SUPFAM" id="SSF53474">
    <property type="entry name" value="alpha/beta-Hydrolases"/>
    <property type="match status" value="1"/>
</dbReference>
<dbReference type="Proteomes" id="UP001164390">
    <property type="component" value="Chromosome"/>
</dbReference>
<keyword evidence="1" id="KW-0732">Signal</keyword>
<evidence type="ECO:0000259" key="2">
    <source>
        <dbReference type="Pfam" id="PF00135"/>
    </source>
</evidence>
<dbReference type="InterPro" id="IPR002018">
    <property type="entry name" value="CarbesteraseB"/>
</dbReference>
<dbReference type="Gene3D" id="3.40.50.1820">
    <property type="entry name" value="alpha/beta hydrolase"/>
    <property type="match status" value="1"/>
</dbReference>
<sequence length="532" mass="57097">MSIRTLATAAALAVIATFLPWTAGTSGASPPSAATPDTVTRVHQGWLRGEAADGVVRFKGVPFAAPPVGDRRWTAPRRPQHWHGVRDATEPADACAQLDTDQNGDTRLVGREDCLYLDVTRPSHARRHERMPVIVWLYGGGLTSGSSAEYDAARLAEAAGAVVVTPNYRLGALGFLSSPSLDARGATSGNYGLQDQAAALRWVRRNAEAFDGDRRAVTLIGQSAGARSVCAHLASRRSRGLFDRAVVMSGACTNTVTTKRAADDKGARAIRNVDCAAAQDVGRCLRDVPVRRMVRSLPPVRSVTGTVADDPWGPVAGTRFLPIQPGTALRNGAAADTPMVIGSVRDEMRSFVASAYDLQGGDKVLTDRAYEDLVRDTFGARAPSVLDRYPAADYDRPAFALAAVLTDWGKRIGACPTLDTARAAARTTPVYAYEVTQDSGVEFGGIPFAAYHGSELPYLFDIGWATPGDERLTPVLLGYWGRFARSGNPNGHGLPRWRPFDHRETVQGLSGERVAPTAFAEVHQCDFWADLD</sequence>
<name>A0AA46YJV3_9ACTN</name>
<proteinExistence type="predicted"/>
<dbReference type="InterPro" id="IPR050309">
    <property type="entry name" value="Type-B_Carboxylest/Lipase"/>
</dbReference>
<evidence type="ECO:0000313" key="3">
    <source>
        <dbReference type="EMBL" id="UYM03974.1"/>
    </source>
</evidence>
<keyword evidence="4" id="KW-1185">Reference proteome</keyword>
<feature type="chain" id="PRO_5041260268" evidence="1">
    <location>
        <begin position="24"/>
        <end position="532"/>
    </location>
</feature>
<reference evidence="3" key="1">
    <citation type="submission" date="2022-01" db="EMBL/GenBank/DDBJ databases">
        <title>Nocardioidaceae gen. sp. A5X3R13.</title>
        <authorList>
            <person name="Lopez Marin M.A."/>
            <person name="Uhlik O."/>
        </authorList>
    </citation>
    <scope>NUCLEOTIDE SEQUENCE</scope>
    <source>
        <strain evidence="3">A5X3R13</strain>
    </source>
</reference>
<dbReference type="RefSeq" id="WP_271632617.1">
    <property type="nucleotide sequence ID" value="NZ_CP094970.1"/>
</dbReference>
<organism evidence="3 4">
    <name type="scientific">Solicola gregarius</name>
    <dbReference type="NCBI Taxonomy" id="2908642"/>
    <lineage>
        <taxon>Bacteria</taxon>
        <taxon>Bacillati</taxon>
        <taxon>Actinomycetota</taxon>
        <taxon>Actinomycetes</taxon>
        <taxon>Propionibacteriales</taxon>
        <taxon>Nocardioidaceae</taxon>
        <taxon>Solicola</taxon>
    </lineage>
</organism>
<evidence type="ECO:0000256" key="1">
    <source>
        <dbReference type="SAM" id="SignalP"/>
    </source>
</evidence>
<feature type="domain" description="Carboxylesterase type B" evidence="2">
    <location>
        <begin position="38"/>
        <end position="528"/>
    </location>
</feature>
<protein>
    <submittedName>
        <fullName evidence="3">Carboxylesterase family protein</fullName>
    </submittedName>
</protein>
<dbReference type="Pfam" id="PF00135">
    <property type="entry name" value="COesterase"/>
    <property type="match status" value="1"/>
</dbReference>
<gene>
    <name evidence="3" type="ORF">L0C25_15645</name>
</gene>
<dbReference type="AlphaFoldDB" id="A0AA46YJV3"/>
<dbReference type="InterPro" id="IPR029058">
    <property type="entry name" value="AB_hydrolase_fold"/>
</dbReference>
<dbReference type="KEGG" id="sgrg:L0C25_15645"/>
<accession>A0AA46YJV3</accession>
<feature type="signal peptide" evidence="1">
    <location>
        <begin position="1"/>
        <end position="23"/>
    </location>
</feature>